<accession>A0ABR6WBM0</accession>
<evidence type="ECO:0000313" key="1">
    <source>
        <dbReference type="EMBL" id="MBC3793922.1"/>
    </source>
</evidence>
<organism evidence="1 2">
    <name type="scientific">Spirosoma utsteinense</name>
    <dbReference type="NCBI Taxonomy" id="2585773"/>
    <lineage>
        <taxon>Bacteria</taxon>
        <taxon>Pseudomonadati</taxon>
        <taxon>Bacteroidota</taxon>
        <taxon>Cytophagia</taxon>
        <taxon>Cytophagales</taxon>
        <taxon>Cytophagaceae</taxon>
        <taxon>Spirosoma</taxon>
    </lineage>
</organism>
<keyword evidence="2" id="KW-1185">Reference proteome</keyword>
<sequence>MQIRFTTQFGVRYNSASFFTDLGDQAIKNEFALTFDLLAKPVGNSKRRPTR</sequence>
<dbReference type="RefSeq" id="WP_186739820.1">
    <property type="nucleotide sequence ID" value="NZ_VFIA01000033.1"/>
</dbReference>
<dbReference type="EMBL" id="VFIA01000033">
    <property type="protein sequence ID" value="MBC3793922.1"/>
    <property type="molecule type" value="Genomic_DNA"/>
</dbReference>
<dbReference type="Proteomes" id="UP000700732">
    <property type="component" value="Unassembled WGS sequence"/>
</dbReference>
<reference evidence="1 2" key="1">
    <citation type="submission" date="2019-06" db="EMBL/GenBank/DDBJ databases">
        <title>Spirosoma utsteinense sp. nov. isolated from Antarctic ice-free soils.</title>
        <authorList>
            <person name="Tahon G."/>
        </authorList>
    </citation>
    <scope>NUCLEOTIDE SEQUENCE [LARGE SCALE GENOMIC DNA]</scope>
    <source>
        <strain evidence="1 2">LMG 31447</strain>
    </source>
</reference>
<comment type="caution">
    <text evidence="1">The sequence shown here is derived from an EMBL/GenBank/DDBJ whole genome shotgun (WGS) entry which is preliminary data.</text>
</comment>
<proteinExistence type="predicted"/>
<gene>
    <name evidence="1" type="ORF">FH603_4448</name>
</gene>
<protein>
    <submittedName>
        <fullName evidence="1">Uncharacterized protein</fullName>
    </submittedName>
</protein>
<name>A0ABR6WBM0_9BACT</name>
<evidence type="ECO:0000313" key="2">
    <source>
        <dbReference type="Proteomes" id="UP000700732"/>
    </source>
</evidence>